<reference evidence="6" key="1">
    <citation type="submission" date="2017-01" db="EMBL/GenBank/DDBJ databases">
        <authorList>
            <person name="Wang Y."/>
            <person name="White M."/>
            <person name="Kvist S."/>
            <person name="Moncalvo J.-M."/>
        </authorList>
    </citation>
    <scope>NUCLEOTIDE SEQUENCE [LARGE SCALE GENOMIC DNA]</scope>
    <source>
        <strain evidence="6">COL-18-3</strain>
    </source>
</reference>
<feature type="compositionally biased region" description="Polar residues" evidence="3">
    <location>
        <begin position="354"/>
        <end position="367"/>
    </location>
</feature>
<evidence type="ECO:0000313" key="5">
    <source>
        <dbReference type="EMBL" id="OMH82826.1"/>
    </source>
</evidence>
<dbReference type="EMBL" id="LSSK01000582">
    <property type="protein sequence ID" value="OMH82826.1"/>
    <property type="molecule type" value="Genomic_DNA"/>
</dbReference>
<dbReference type="Proteomes" id="UP000188320">
    <property type="component" value="Unassembled WGS sequence"/>
</dbReference>
<gene>
    <name evidence="5" type="ORF">AX774_g3682</name>
</gene>
<dbReference type="GO" id="GO:0005634">
    <property type="term" value="C:nucleus"/>
    <property type="evidence" value="ECO:0007669"/>
    <property type="project" value="TreeGrafter"/>
</dbReference>
<evidence type="ECO:0000256" key="2">
    <source>
        <dbReference type="PROSITE-ProRule" id="PRU00176"/>
    </source>
</evidence>
<organism evidence="5 6">
    <name type="scientific">Zancudomyces culisetae</name>
    <name type="common">Gut fungus</name>
    <name type="synonym">Smittium culisetae</name>
    <dbReference type="NCBI Taxonomy" id="1213189"/>
    <lineage>
        <taxon>Eukaryota</taxon>
        <taxon>Fungi</taxon>
        <taxon>Fungi incertae sedis</taxon>
        <taxon>Zoopagomycota</taxon>
        <taxon>Kickxellomycotina</taxon>
        <taxon>Harpellomycetes</taxon>
        <taxon>Harpellales</taxon>
        <taxon>Legeriomycetaceae</taxon>
        <taxon>Zancudomyces</taxon>
    </lineage>
</organism>
<feature type="domain" description="RRM" evidence="4">
    <location>
        <begin position="76"/>
        <end position="162"/>
    </location>
</feature>
<accession>A0A1R1PPB5</accession>
<dbReference type="Pfam" id="PF00076">
    <property type="entry name" value="RRM_1"/>
    <property type="match status" value="1"/>
</dbReference>
<dbReference type="AlphaFoldDB" id="A0A1R1PPB5"/>
<dbReference type="OrthoDB" id="5596538at2759"/>
<name>A0A1R1PPB5_ZANCU</name>
<dbReference type="GO" id="GO:0003729">
    <property type="term" value="F:mRNA binding"/>
    <property type="evidence" value="ECO:0007669"/>
    <property type="project" value="TreeGrafter"/>
</dbReference>
<dbReference type="InterPro" id="IPR050374">
    <property type="entry name" value="RRT5_SRSF_SR"/>
</dbReference>
<proteinExistence type="predicted"/>
<evidence type="ECO:0000256" key="1">
    <source>
        <dbReference type="ARBA" id="ARBA00022884"/>
    </source>
</evidence>
<dbReference type="Gene3D" id="3.30.70.330">
    <property type="match status" value="2"/>
</dbReference>
<protein>
    <recommendedName>
        <fullName evidence="4">RRM domain-containing protein</fullName>
    </recommendedName>
</protein>
<dbReference type="InterPro" id="IPR035979">
    <property type="entry name" value="RBD_domain_sf"/>
</dbReference>
<evidence type="ECO:0000259" key="4">
    <source>
        <dbReference type="PROSITE" id="PS50102"/>
    </source>
</evidence>
<comment type="caution">
    <text evidence="5">The sequence shown here is derived from an EMBL/GenBank/DDBJ whole genome shotgun (WGS) entry which is preliminary data.</text>
</comment>
<dbReference type="SUPFAM" id="SSF54928">
    <property type="entry name" value="RNA-binding domain, RBD"/>
    <property type="match status" value="2"/>
</dbReference>
<evidence type="ECO:0000313" key="6">
    <source>
        <dbReference type="Proteomes" id="UP000188320"/>
    </source>
</evidence>
<feature type="compositionally biased region" description="Low complexity" evidence="3">
    <location>
        <begin position="368"/>
        <end position="379"/>
    </location>
</feature>
<keyword evidence="1 2" id="KW-0694">RNA-binding</keyword>
<dbReference type="SMART" id="SM00360">
    <property type="entry name" value="RRM"/>
    <property type="match status" value="2"/>
</dbReference>
<dbReference type="CDD" id="cd00590">
    <property type="entry name" value="RRM_SF"/>
    <property type="match status" value="2"/>
</dbReference>
<dbReference type="GO" id="GO:0005737">
    <property type="term" value="C:cytoplasm"/>
    <property type="evidence" value="ECO:0007669"/>
    <property type="project" value="TreeGrafter"/>
</dbReference>
<feature type="region of interest" description="Disordered" evidence="3">
    <location>
        <begin position="41"/>
        <end position="66"/>
    </location>
</feature>
<dbReference type="PROSITE" id="PS50102">
    <property type="entry name" value="RRM"/>
    <property type="match status" value="1"/>
</dbReference>
<feature type="region of interest" description="Disordered" evidence="3">
    <location>
        <begin position="354"/>
        <end position="406"/>
    </location>
</feature>
<dbReference type="InterPro" id="IPR000504">
    <property type="entry name" value="RRM_dom"/>
</dbReference>
<keyword evidence="6" id="KW-1185">Reference proteome</keyword>
<evidence type="ECO:0000256" key="3">
    <source>
        <dbReference type="SAM" id="MobiDB-lite"/>
    </source>
</evidence>
<dbReference type="InterPro" id="IPR012677">
    <property type="entry name" value="Nucleotide-bd_a/b_plait_sf"/>
</dbReference>
<dbReference type="PANTHER" id="PTHR23003">
    <property type="entry name" value="RNA RECOGNITION MOTIF RRM DOMAIN CONTAINING PROTEIN"/>
    <property type="match status" value="1"/>
</dbReference>
<sequence>MNSIYCSNLSIESCRTELSKYYAYVNYYYYFYQQEQQEQQQNAVGASEEEGGNSGQSKKRKRESFETSEIKPRKYITYYVSNLPKGTTQMQIKELFEKTGTVSSVKFSNKAGGGLSSGSGFCYVKMMFEQDDNNQQSEAVISELNGTEIIPGFPIVVQFSAENKQANNPADSQLQADPNQHNTIITISNLNPSTELQKLQDFIKQKLIESDEKNNETYNKIALSPEKPDPNDPFSRSASFTLPSSSSAAILSVLNLSGVEFDGRSLTLKSNNKQLDLINSSTTVRITGFNKSTKIEKFTEIISEIGEIKRIHRNNQGTKIFVDMTSSNDAIKVVRKLNQSRIDDFTITASLTSSELSGSNTNRPKYTSFSNRSFNSRSNSRYDPKPKPKPKMLMTPRSVASRPSKP</sequence>